<dbReference type="OrthoDB" id="9795156at2"/>
<dbReference type="GO" id="GO:0006284">
    <property type="term" value="P:base-excision repair"/>
    <property type="evidence" value="ECO:0007669"/>
    <property type="project" value="InterPro"/>
</dbReference>
<protein>
    <submittedName>
        <fullName evidence="1">DNA-3-methyladenine glycosylase I</fullName>
    </submittedName>
</protein>
<evidence type="ECO:0000313" key="2">
    <source>
        <dbReference type="Proteomes" id="UP000199582"/>
    </source>
</evidence>
<dbReference type="SUPFAM" id="SSF48150">
    <property type="entry name" value="DNA-glycosylase"/>
    <property type="match status" value="1"/>
</dbReference>
<dbReference type="GO" id="GO:0008725">
    <property type="term" value="F:DNA-3-methyladenine glycosylase activity"/>
    <property type="evidence" value="ECO:0007669"/>
    <property type="project" value="InterPro"/>
</dbReference>
<dbReference type="EMBL" id="FOAG01000002">
    <property type="protein sequence ID" value="SEK67831.1"/>
    <property type="molecule type" value="Genomic_DNA"/>
</dbReference>
<proteinExistence type="predicted"/>
<dbReference type="AlphaFoldDB" id="A0A1H7IZ92"/>
<dbReference type="InterPro" id="IPR011257">
    <property type="entry name" value="DNA_glycosylase"/>
</dbReference>
<dbReference type="STRING" id="1287727.SAMN05443999_10254"/>
<dbReference type="Pfam" id="PF03352">
    <property type="entry name" value="Adenine_glyco"/>
    <property type="match status" value="1"/>
</dbReference>
<accession>A0A1H7IZ92</accession>
<dbReference type="PANTHER" id="PTHR30037:SF3">
    <property type="entry name" value="BLR0857 PROTEIN"/>
    <property type="match status" value="1"/>
</dbReference>
<dbReference type="InterPro" id="IPR052891">
    <property type="entry name" value="DNA-3mA_glycosylase"/>
</dbReference>
<dbReference type="InterPro" id="IPR005019">
    <property type="entry name" value="Adenine_glyco"/>
</dbReference>
<organism evidence="1 2">
    <name type="scientific">Roseovarius azorensis</name>
    <dbReference type="NCBI Taxonomy" id="1287727"/>
    <lineage>
        <taxon>Bacteria</taxon>
        <taxon>Pseudomonadati</taxon>
        <taxon>Pseudomonadota</taxon>
        <taxon>Alphaproteobacteria</taxon>
        <taxon>Rhodobacterales</taxon>
        <taxon>Roseobacteraceae</taxon>
        <taxon>Roseovarius</taxon>
    </lineage>
</organism>
<dbReference type="Proteomes" id="UP000199582">
    <property type="component" value="Unassembled WGS sequence"/>
</dbReference>
<name>A0A1H7IZ92_9RHOB</name>
<dbReference type="Gene3D" id="1.10.340.30">
    <property type="entry name" value="Hypothetical protein, domain 2"/>
    <property type="match status" value="1"/>
</dbReference>
<sequence length="220" mass="24235">MRHFNEIFRIAADRKGGETALEAMLEPPLPATDLARIPDHRWLSTIAKCIFQSGFNWKVIENKWPGFEAAFDGFDVGRCAMMDDAKFDALLTDTRIVRHGTKIASVRDNAAFLLSLRDRGGAGAVLGGWPSADYIGLLDLLKTQGARLGGNTGTYAMRFMRRDGFILSRDVTARLIVEGVIDKPATSKSALRAVQDAFNTWRAQSGRSLTEISRVLAMSV</sequence>
<dbReference type="PANTHER" id="PTHR30037">
    <property type="entry name" value="DNA-3-METHYLADENINE GLYCOSYLASE 1"/>
    <property type="match status" value="1"/>
</dbReference>
<dbReference type="RefSeq" id="WP_093032159.1">
    <property type="nucleotide sequence ID" value="NZ_FOAG01000002.1"/>
</dbReference>
<evidence type="ECO:0000313" key="1">
    <source>
        <dbReference type="EMBL" id="SEK67831.1"/>
    </source>
</evidence>
<gene>
    <name evidence="1" type="ORF">SAMN05443999_10254</name>
</gene>
<keyword evidence="2" id="KW-1185">Reference proteome</keyword>
<reference evidence="1 2" key="1">
    <citation type="submission" date="2016-10" db="EMBL/GenBank/DDBJ databases">
        <authorList>
            <person name="de Groot N.N."/>
        </authorList>
    </citation>
    <scope>NUCLEOTIDE SEQUENCE [LARGE SCALE GENOMIC DNA]</scope>
    <source>
        <strain evidence="1 2">DSM 100674</strain>
    </source>
</reference>